<name>A0A8F6C6D2_9CAUD</name>
<evidence type="ECO:0008006" key="3">
    <source>
        <dbReference type="Google" id="ProtNLM"/>
    </source>
</evidence>
<proteinExistence type="predicted"/>
<organism evidence="1 2">
    <name type="scientific">Ralstonia phage vB_RsoP_BMB50</name>
    <dbReference type="NCBI Taxonomy" id="2834269"/>
    <lineage>
        <taxon>Viruses</taxon>
        <taxon>Duplodnaviria</taxon>
        <taxon>Heunggongvirae</taxon>
        <taxon>Uroviricota</taxon>
        <taxon>Caudoviricetes</taxon>
        <taxon>Autographivirales</taxon>
        <taxon>Autonotataviridae</taxon>
        <taxon>Okabevirinae</taxon>
        <taxon>Hongshanvirus</taxon>
        <taxon>Hongshanvirus BMB50</taxon>
    </lineage>
</organism>
<protein>
    <recommendedName>
        <fullName evidence="3">Internal virion protein</fullName>
    </recommendedName>
</protein>
<sequence length="336" mass="35270">MGWGAVAQGIANFFITWRQSTIERATKQAQQSITEANVYAENVTNLANAENRNLLREAGNSFQAAQVAFAQTVRSIKNQEALRATGEKLDVFTANVQRQADQMVRGRLGAQLQAASTMGALRADAAARGVGGSSAQAMRSIMELQLGSAETQYADKQKQLTWDQSLQRSGLVRTMYLSQDLGQELPSMDYGIDIAPVKLAPLFFQQGSAIRDATAAVFGNMNYSAGTGQSLGGSQGAGYSSAGWGNFGQQQSTNYQLTYGFNGSNYNSFGGGNNLNDYTGTAGYRGQGMFSDYRGGGYGAGYGDAGNTASAGGNYFGGSTEGYSSGASGTGMFAGA</sequence>
<reference evidence="1" key="1">
    <citation type="submission" date="2021-04" db="EMBL/GenBank/DDBJ databases">
        <title>Genomic characterization of the novel lytic bacteriophage vB_RsoP_BMB50 infecting Ralstonia solanacearum.</title>
        <authorList>
            <person name="Wang K."/>
            <person name="Liu Q."/>
            <person name="Dong Z."/>
            <person name="Sun M."/>
            <person name="Peng D."/>
        </authorList>
    </citation>
    <scope>NUCLEOTIDE SEQUENCE</scope>
</reference>
<evidence type="ECO:0000313" key="2">
    <source>
        <dbReference type="Proteomes" id="UP000694260"/>
    </source>
</evidence>
<dbReference type="Proteomes" id="UP000694260">
    <property type="component" value="Segment"/>
</dbReference>
<dbReference type="EMBL" id="MW965453">
    <property type="protein sequence ID" value="QXP80884.1"/>
    <property type="molecule type" value="Genomic_DNA"/>
</dbReference>
<evidence type="ECO:0000313" key="1">
    <source>
        <dbReference type="EMBL" id="QXP80884.1"/>
    </source>
</evidence>
<keyword evidence="2" id="KW-1185">Reference proteome</keyword>
<accession>A0A8F6C6D2</accession>